<accession>A0A9Q1FWT8</accession>
<sequence>MPTVTTPALTKMTPKAGTWHTAHNGALYLPPKDAASEQKQDPAAHRDPSQTCLSHSCSRPESHLLLAQIPPALGESDLSCAGVPGRARASSRRDWGNHGNKNG</sequence>
<feature type="compositionally biased region" description="Basic and acidic residues" evidence="1">
    <location>
        <begin position="34"/>
        <end position="48"/>
    </location>
</feature>
<organism evidence="2 3">
    <name type="scientific">Synaphobranchus kaupii</name>
    <name type="common">Kaup's arrowtooth eel</name>
    <dbReference type="NCBI Taxonomy" id="118154"/>
    <lineage>
        <taxon>Eukaryota</taxon>
        <taxon>Metazoa</taxon>
        <taxon>Chordata</taxon>
        <taxon>Craniata</taxon>
        <taxon>Vertebrata</taxon>
        <taxon>Euteleostomi</taxon>
        <taxon>Actinopterygii</taxon>
        <taxon>Neopterygii</taxon>
        <taxon>Teleostei</taxon>
        <taxon>Anguilliformes</taxon>
        <taxon>Synaphobranchidae</taxon>
        <taxon>Synaphobranchus</taxon>
    </lineage>
</organism>
<dbReference type="Proteomes" id="UP001152622">
    <property type="component" value="Chromosome 3"/>
</dbReference>
<feature type="region of interest" description="Disordered" evidence="1">
    <location>
        <begin position="21"/>
        <end position="56"/>
    </location>
</feature>
<feature type="region of interest" description="Disordered" evidence="1">
    <location>
        <begin position="75"/>
        <end position="103"/>
    </location>
</feature>
<proteinExistence type="predicted"/>
<dbReference type="AlphaFoldDB" id="A0A9Q1FWT8"/>
<keyword evidence="3" id="KW-1185">Reference proteome</keyword>
<evidence type="ECO:0000313" key="3">
    <source>
        <dbReference type="Proteomes" id="UP001152622"/>
    </source>
</evidence>
<evidence type="ECO:0000313" key="2">
    <source>
        <dbReference type="EMBL" id="KAJ8368902.1"/>
    </source>
</evidence>
<comment type="caution">
    <text evidence="2">The sequence shown here is derived from an EMBL/GenBank/DDBJ whole genome shotgun (WGS) entry which is preliminary data.</text>
</comment>
<evidence type="ECO:0000256" key="1">
    <source>
        <dbReference type="SAM" id="MobiDB-lite"/>
    </source>
</evidence>
<protein>
    <submittedName>
        <fullName evidence="2">Uncharacterized protein</fullName>
    </submittedName>
</protein>
<name>A0A9Q1FWT8_SYNKA</name>
<gene>
    <name evidence="2" type="ORF">SKAU_G00089300</name>
</gene>
<dbReference type="EMBL" id="JAINUF010000003">
    <property type="protein sequence ID" value="KAJ8368902.1"/>
    <property type="molecule type" value="Genomic_DNA"/>
</dbReference>
<reference evidence="2" key="1">
    <citation type="journal article" date="2023" name="Science">
        <title>Genome structures resolve the early diversification of teleost fishes.</title>
        <authorList>
            <person name="Parey E."/>
            <person name="Louis A."/>
            <person name="Montfort J."/>
            <person name="Bouchez O."/>
            <person name="Roques C."/>
            <person name="Iampietro C."/>
            <person name="Lluch J."/>
            <person name="Castinel A."/>
            <person name="Donnadieu C."/>
            <person name="Desvignes T."/>
            <person name="Floi Bucao C."/>
            <person name="Jouanno E."/>
            <person name="Wen M."/>
            <person name="Mejri S."/>
            <person name="Dirks R."/>
            <person name="Jansen H."/>
            <person name="Henkel C."/>
            <person name="Chen W.J."/>
            <person name="Zahm M."/>
            <person name="Cabau C."/>
            <person name="Klopp C."/>
            <person name="Thompson A.W."/>
            <person name="Robinson-Rechavi M."/>
            <person name="Braasch I."/>
            <person name="Lecointre G."/>
            <person name="Bobe J."/>
            <person name="Postlethwait J.H."/>
            <person name="Berthelot C."/>
            <person name="Roest Crollius H."/>
            <person name="Guiguen Y."/>
        </authorList>
    </citation>
    <scope>NUCLEOTIDE SEQUENCE</scope>
    <source>
        <strain evidence="2">WJC10195</strain>
    </source>
</reference>